<protein>
    <submittedName>
        <fullName evidence="3">Uncharacterized protein</fullName>
    </submittedName>
</protein>
<keyword evidence="2" id="KW-0812">Transmembrane</keyword>
<evidence type="ECO:0000313" key="3">
    <source>
        <dbReference type="EMBL" id="KAJ2923834.1"/>
    </source>
</evidence>
<keyword evidence="2" id="KW-1133">Transmembrane helix</keyword>
<dbReference type="Proteomes" id="UP001140091">
    <property type="component" value="Unassembled WGS sequence"/>
</dbReference>
<keyword evidence="2" id="KW-0472">Membrane</keyword>
<feature type="compositionally biased region" description="Basic and acidic residues" evidence="1">
    <location>
        <begin position="114"/>
        <end position="131"/>
    </location>
</feature>
<keyword evidence="4" id="KW-1185">Reference proteome</keyword>
<name>A0A9W8J024_9AGAR</name>
<dbReference type="EMBL" id="JANBPK010001274">
    <property type="protein sequence ID" value="KAJ2923834.1"/>
    <property type="molecule type" value="Genomic_DNA"/>
</dbReference>
<feature type="non-terminal residue" evidence="3">
    <location>
        <position position="1"/>
    </location>
</feature>
<accession>A0A9W8J024</accession>
<sequence length="131" mass="14359">MILDSSAFPSEGQLVSQYLFFGLFWSFCNLSPHMIIFRVTTGRSFTKLPSAKDGLTSNPIQFAQSAESSLLQSSSFNRELGKNPELDVERLEGDTSSDKAQASATAHTVQEATHITEGKLDESNVEKKLAI</sequence>
<dbReference type="AlphaFoldDB" id="A0A9W8J024"/>
<evidence type="ECO:0000256" key="1">
    <source>
        <dbReference type="SAM" id="MobiDB-lite"/>
    </source>
</evidence>
<comment type="caution">
    <text evidence="3">The sequence shown here is derived from an EMBL/GenBank/DDBJ whole genome shotgun (WGS) entry which is preliminary data.</text>
</comment>
<proteinExistence type="predicted"/>
<dbReference type="OrthoDB" id="2860889at2759"/>
<feature type="compositionally biased region" description="Polar residues" evidence="1">
    <location>
        <begin position="98"/>
        <end position="113"/>
    </location>
</feature>
<feature type="transmembrane region" description="Helical" evidence="2">
    <location>
        <begin position="18"/>
        <end position="37"/>
    </location>
</feature>
<gene>
    <name evidence="3" type="ORF">H1R20_g13263</name>
</gene>
<organism evidence="3 4">
    <name type="scientific">Candolleomyces eurysporus</name>
    <dbReference type="NCBI Taxonomy" id="2828524"/>
    <lineage>
        <taxon>Eukaryota</taxon>
        <taxon>Fungi</taxon>
        <taxon>Dikarya</taxon>
        <taxon>Basidiomycota</taxon>
        <taxon>Agaricomycotina</taxon>
        <taxon>Agaricomycetes</taxon>
        <taxon>Agaricomycetidae</taxon>
        <taxon>Agaricales</taxon>
        <taxon>Agaricineae</taxon>
        <taxon>Psathyrellaceae</taxon>
        <taxon>Candolleomyces</taxon>
    </lineage>
</organism>
<feature type="region of interest" description="Disordered" evidence="1">
    <location>
        <begin position="91"/>
        <end position="131"/>
    </location>
</feature>
<reference evidence="3" key="1">
    <citation type="submission" date="2022-06" db="EMBL/GenBank/DDBJ databases">
        <title>Genome Sequence of Candolleomyces eurysporus.</title>
        <authorList>
            <person name="Buettner E."/>
        </authorList>
    </citation>
    <scope>NUCLEOTIDE SEQUENCE</scope>
    <source>
        <strain evidence="3">VTCC 930004</strain>
    </source>
</reference>
<evidence type="ECO:0000256" key="2">
    <source>
        <dbReference type="SAM" id="Phobius"/>
    </source>
</evidence>
<evidence type="ECO:0000313" key="4">
    <source>
        <dbReference type="Proteomes" id="UP001140091"/>
    </source>
</evidence>